<organism evidence="4 5">
    <name type="scientific">Eubacterium plexicaudatum ASF492</name>
    <dbReference type="NCBI Taxonomy" id="1235802"/>
    <lineage>
        <taxon>Bacteria</taxon>
        <taxon>Bacillati</taxon>
        <taxon>Bacillota</taxon>
        <taxon>Clostridia</taxon>
        <taxon>Eubacteriales</taxon>
        <taxon>Eubacteriaceae</taxon>
        <taxon>Eubacterium</taxon>
    </lineage>
</organism>
<comment type="subcellular location">
    <subcellularLocation>
        <location evidence="1">Cell envelope</location>
    </subcellularLocation>
</comment>
<dbReference type="NCBIfam" id="TIGR02543">
    <property type="entry name" value="List_Bact_rpt"/>
    <property type="match status" value="1"/>
</dbReference>
<dbReference type="OrthoDB" id="1998306at2"/>
<evidence type="ECO:0000313" key="4">
    <source>
        <dbReference type="EMBL" id="EMZ17528.1"/>
    </source>
</evidence>
<dbReference type="Pfam" id="PF09479">
    <property type="entry name" value="Flg_new"/>
    <property type="match status" value="1"/>
</dbReference>
<comment type="caution">
    <text evidence="4">The sequence shown here is derived from an EMBL/GenBank/DDBJ whole genome shotgun (WGS) entry which is preliminary data.</text>
</comment>
<feature type="region of interest" description="Disordered" evidence="2">
    <location>
        <begin position="759"/>
        <end position="866"/>
    </location>
</feature>
<gene>
    <name evidence="4" type="ORF">C823_05948</name>
</gene>
<reference evidence="4 5" key="1">
    <citation type="journal article" date="2014" name="Genome Announc.">
        <title>Draft genome sequences of the altered schaedler flora, a defined bacterial community from gnotobiotic mice.</title>
        <authorList>
            <person name="Wannemuehler M.J."/>
            <person name="Overstreet A.M."/>
            <person name="Ward D.V."/>
            <person name="Phillips G.J."/>
        </authorList>
    </citation>
    <scope>NUCLEOTIDE SEQUENCE [LARGE SCALE GENOMIC DNA]</scope>
    <source>
        <strain evidence="4 5">ASF492</strain>
    </source>
</reference>
<keyword evidence="5" id="KW-1185">Reference proteome</keyword>
<feature type="compositionally biased region" description="Low complexity" evidence="2">
    <location>
        <begin position="838"/>
        <end position="858"/>
    </location>
</feature>
<name>N1ZTU8_9FIRM</name>
<evidence type="ECO:0000313" key="5">
    <source>
        <dbReference type="Proteomes" id="UP000012589"/>
    </source>
</evidence>
<feature type="compositionally biased region" description="Low complexity" evidence="2">
    <location>
        <begin position="766"/>
        <end position="796"/>
    </location>
</feature>
<evidence type="ECO:0000259" key="3">
    <source>
        <dbReference type="SMART" id="SM00635"/>
    </source>
</evidence>
<dbReference type="EMBL" id="AQFT01000206">
    <property type="protein sequence ID" value="EMZ17528.1"/>
    <property type="molecule type" value="Genomic_DNA"/>
</dbReference>
<dbReference type="PATRIC" id="fig|1235802.3.peg.6284"/>
<dbReference type="SMART" id="SM00635">
    <property type="entry name" value="BID_2"/>
    <property type="match status" value="1"/>
</dbReference>
<proteinExistence type="predicted"/>
<dbReference type="GO" id="GO:0030313">
    <property type="term" value="C:cell envelope"/>
    <property type="evidence" value="ECO:0007669"/>
    <property type="project" value="UniProtKB-SubCell"/>
</dbReference>
<feature type="domain" description="BIG2" evidence="3">
    <location>
        <begin position="678"/>
        <end position="754"/>
    </location>
</feature>
<feature type="compositionally biased region" description="Gly residues" evidence="2">
    <location>
        <begin position="797"/>
        <end position="837"/>
    </location>
</feature>
<dbReference type="InterPro" id="IPR003961">
    <property type="entry name" value="FN3_dom"/>
</dbReference>
<protein>
    <recommendedName>
        <fullName evidence="3">BIG2 domain-containing protein</fullName>
    </recommendedName>
</protein>
<dbReference type="STRING" id="1235802.C823_05948"/>
<dbReference type="Pfam" id="PF02368">
    <property type="entry name" value="Big_2"/>
    <property type="match status" value="1"/>
</dbReference>
<dbReference type="eggNOG" id="COG5492">
    <property type="taxonomic scope" value="Bacteria"/>
</dbReference>
<dbReference type="Proteomes" id="UP000012589">
    <property type="component" value="Unassembled WGS sequence"/>
</dbReference>
<accession>N1ZTU8</accession>
<dbReference type="HOGENOM" id="CLU_293854_0_0_9"/>
<dbReference type="InterPro" id="IPR042229">
    <property type="entry name" value="Listeria/Bacterioides_rpt_sf"/>
</dbReference>
<dbReference type="Gene3D" id="2.60.40.1080">
    <property type="match status" value="1"/>
</dbReference>
<evidence type="ECO:0000256" key="2">
    <source>
        <dbReference type="SAM" id="MobiDB-lite"/>
    </source>
</evidence>
<sequence length="1033" mass="112117">MREIGTLICWATFDHGNNSDDNNQQTIVDDSYGVNSYKKTSQEKVYDDAKNFYNYLNQYIEAFKSSAQADTKSKGGDRATIAKKLREADAKTNDKIITPDSTATEESLKCVYETLADYLETYTQTGIEIGKINLKQDYITISAGIVNKIRNSIGSEEFTRTFKNYTVTFYVGNYFGSNFGSIKVTGKRPWIANGIIKSSAKDTAKILTDYVNDLSDVVKDLLKQALTSVLKEFADKTAISEFTKKQFESIFKGKVDSLRNNGYGDILKNMKKLCDSYDVIKDIIKASKKGDDLQAVLKDAKKIYDKIQKFDYSDSAVDKAAMKSATNLLEQAKTKLGDSLFNYIYSTGNNEEEGGFLNSIKKIFVQCPVDLSVYDSENNVLGYVKDGGVYYNDKIRIEISGDVKILIVPNDLAVHLSMEGTASGEMNYVIEEVRDGKIVGRQNYYAIPLEQGKTYTQQISSDSLTEDARSFPLTAGDGAMIYADEYISASNKTAHITVNCSTETGGKVIGDGSYAKGSPVELSAFPVDDTYEFRGWYIGENIVETGNIYRFTALENVDVRAFFSKRMEQDSEYETILGTDYDEFAWVHIYNTETSSKNVALRMLGLEAVENCKTVTVKKYTSSGKQLSENTLNTDYDDASTFWLNGMELESAKTEIYDVAGRLIVAIYSNKDVPSEKLITNISLTMEKADLKDGAIVQLIAQIIPSDAANKTLSWTSDNPSVAAVDNNGLVTAVSAGEATITVSSTDGSNVSASCVITVTKPDNVTPPDDNNTGDNTGGDDSNNGNGGENNSPGDNPSGGGTTGGNPSGGGSSGGSSSGGTTGGNSSGGGSSSGGSSNGTTEGNSSGNGTDNSNGNPSEDNNKPDDSMQIKLLYYIIEFNANAGTKLSRKTMTLLNDDNLGILPKVQREDYIFNGWYTQKSGGTKVNSSTILNAGTTLFAQWTKVDKPSKVKAPSLKSKKVGQLVVSFKKIAGVKGYEIAYSTNKKFPSSSTKKVVSASAKKTLKKLKSGKKYYVRVRAYKVDSTGKKNLWGL</sequence>
<dbReference type="SUPFAM" id="SSF49373">
    <property type="entry name" value="Invasin/intimin cell-adhesion fragments"/>
    <property type="match status" value="1"/>
</dbReference>
<dbReference type="InterPro" id="IPR013378">
    <property type="entry name" value="InlB-like_B-rpt"/>
</dbReference>
<dbReference type="AlphaFoldDB" id="N1ZTU8"/>
<dbReference type="InterPro" id="IPR013783">
    <property type="entry name" value="Ig-like_fold"/>
</dbReference>
<dbReference type="SUPFAM" id="SSF49265">
    <property type="entry name" value="Fibronectin type III"/>
    <property type="match status" value="1"/>
</dbReference>
<dbReference type="Gene3D" id="2.60.40.4270">
    <property type="entry name" value="Listeria-Bacteroides repeat domain"/>
    <property type="match status" value="1"/>
</dbReference>
<dbReference type="Gene3D" id="2.60.40.10">
    <property type="entry name" value="Immunoglobulins"/>
    <property type="match status" value="1"/>
</dbReference>
<dbReference type="CDD" id="cd00063">
    <property type="entry name" value="FN3"/>
    <property type="match status" value="1"/>
</dbReference>
<evidence type="ECO:0000256" key="1">
    <source>
        <dbReference type="ARBA" id="ARBA00004196"/>
    </source>
</evidence>
<dbReference type="InterPro" id="IPR003343">
    <property type="entry name" value="Big_2"/>
</dbReference>
<dbReference type="InterPro" id="IPR008964">
    <property type="entry name" value="Invasin/intimin_cell_adhesion"/>
</dbReference>
<dbReference type="InterPro" id="IPR036116">
    <property type="entry name" value="FN3_sf"/>
</dbReference>